<keyword evidence="9 14" id="KW-0560">Oxidoreductase</keyword>
<dbReference type="GO" id="GO:0005789">
    <property type="term" value="C:endoplasmic reticulum membrane"/>
    <property type="evidence" value="ECO:0007669"/>
    <property type="project" value="UniProtKB-SubCell"/>
</dbReference>
<keyword evidence="7" id="KW-0256">Endoplasmic reticulum</keyword>
<dbReference type="FunFam" id="1.10.630.10:FF:000042">
    <property type="entry name" value="Cytochrome P450"/>
    <property type="match status" value="1"/>
</dbReference>
<keyword evidence="11 14" id="KW-0503">Monooxygenase</keyword>
<evidence type="ECO:0000256" key="5">
    <source>
        <dbReference type="ARBA" id="ARBA00022617"/>
    </source>
</evidence>
<name>A0A068F704_CALSG</name>
<dbReference type="SUPFAM" id="SSF48264">
    <property type="entry name" value="Cytochrome P450"/>
    <property type="match status" value="1"/>
</dbReference>
<dbReference type="GO" id="GO:0005506">
    <property type="term" value="F:iron ion binding"/>
    <property type="evidence" value="ECO:0007669"/>
    <property type="project" value="InterPro"/>
</dbReference>
<evidence type="ECO:0000256" key="1">
    <source>
        <dbReference type="ARBA" id="ARBA00001971"/>
    </source>
</evidence>
<evidence type="ECO:0000256" key="9">
    <source>
        <dbReference type="ARBA" id="ARBA00023002"/>
    </source>
</evidence>
<dbReference type="InterPro" id="IPR002401">
    <property type="entry name" value="Cyt_P450_E_grp-I"/>
</dbReference>
<comment type="subcellular location">
    <subcellularLocation>
        <location evidence="3">Endoplasmic reticulum membrane</location>
        <topology evidence="3">Peripheral membrane protein</topology>
    </subcellularLocation>
    <subcellularLocation>
        <location evidence="2">Microsome membrane</location>
        <topology evidence="2">Peripheral membrane protein</topology>
    </subcellularLocation>
</comment>
<dbReference type="PROSITE" id="PS00086">
    <property type="entry name" value="CYTOCHROME_P450"/>
    <property type="match status" value="1"/>
</dbReference>
<dbReference type="InterPro" id="IPR017972">
    <property type="entry name" value="Cyt_P450_CS"/>
</dbReference>
<reference evidence="15" key="1">
    <citation type="journal article" date="2015" name="BMC Genomics">
        <title>Chemosensory genes identified in the antennal transcriptome of the blowfly Calliphora stygia.</title>
        <authorList>
            <person name="Leitch O.J."/>
            <person name="Papanicolaou A."/>
            <person name="Lennard C."/>
            <person name="Kirkbride K.P."/>
            <person name="Anderson A."/>
        </authorList>
    </citation>
    <scope>NUCLEOTIDE SEQUENCE</scope>
</reference>
<comment type="cofactor">
    <cofactor evidence="1 13">
        <name>heme</name>
        <dbReference type="ChEBI" id="CHEBI:30413"/>
    </cofactor>
</comment>
<proteinExistence type="evidence at transcript level"/>
<evidence type="ECO:0000313" key="15">
    <source>
        <dbReference type="EMBL" id="AID61399.1"/>
    </source>
</evidence>
<dbReference type="PANTHER" id="PTHR24292">
    <property type="entry name" value="CYTOCHROME P450"/>
    <property type="match status" value="1"/>
</dbReference>
<protein>
    <submittedName>
        <fullName evidence="15">Cytochrome P450</fullName>
    </submittedName>
</protein>
<keyword evidence="12" id="KW-0472">Membrane</keyword>
<sequence>MFLVLGSLLFCLLNILAFYLYNCYTYWKRRGVLYETPIPPFGNFLGVGRTKHLRDVIGQLYTKFKGKAPFCGAYLFTSKSAVIFDLDLIKNVLIKDFSNFHDRNAFHNVEEDPLTGHLVTLEGEEWRAMRTKLSPVFTSAKMKYMFPTMVAVGENFSQTLKQELNKTPDSVLEIKDLCARFTTDVIGSCAFGIECNSLQDPNAEFRVKGRSIFTESRHSPLVQLFMVTCPDLARKLHMKFFTDNVSNFFINIVKQTVDYRLANNIKRNDFMDLMIELKTKNDDNKHKSHGIDLSEGLTIEQIAAQTFVFFLGGFETSSTTMSFCLYELAKAVEIQEKLRREILATIKECNNEITYEGVKSMAYLEQVIAETLRLYPVLPNLLRKAKNDYQVPNSEHVIEKGITVIIPVSVIHYDAQYYDEPTKFNPDRFLPSEIEKRHSSTYLPFGDGPRNCIGARFGKMQTKLGLISILSHYRVECCSKTEIPIEYDKKNFLVSSKNGIHLKVVPL</sequence>
<dbReference type="GO" id="GO:0020037">
    <property type="term" value="F:heme binding"/>
    <property type="evidence" value="ECO:0007669"/>
    <property type="project" value="InterPro"/>
</dbReference>
<dbReference type="CDD" id="cd11056">
    <property type="entry name" value="CYP6-like"/>
    <property type="match status" value="1"/>
</dbReference>
<dbReference type="InterPro" id="IPR036396">
    <property type="entry name" value="Cyt_P450_sf"/>
</dbReference>
<evidence type="ECO:0000256" key="6">
    <source>
        <dbReference type="ARBA" id="ARBA00022723"/>
    </source>
</evidence>
<dbReference type="InterPro" id="IPR001128">
    <property type="entry name" value="Cyt_P450"/>
</dbReference>
<dbReference type="PRINTS" id="PR00385">
    <property type="entry name" value="P450"/>
</dbReference>
<comment type="similarity">
    <text evidence="4 14">Belongs to the cytochrome P450 family.</text>
</comment>
<keyword evidence="10 13" id="KW-0408">Iron</keyword>
<keyword evidence="8" id="KW-0492">Microsome</keyword>
<organism evidence="15">
    <name type="scientific">Calliphora stygia</name>
    <name type="common">Common brown blowfly</name>
    <dbReference type="NCBI Taxonomy" id="145453"/>
    <lineage>
        <taxon>Eukaryota</taxon>
        <taxon>Metazoa</taxon>
        <taxon>Ecdysozoa</taxon>
        <taxon>Arthropoda</taxon>
        <taxon>Hexapoda</taxon>
        <taxon>Insecta</taxon>
        <taxon>Pterygota</taxon>
        <taxon>Neoptera</taxon>
        <taxon>Endopterygota</taxon>
        <taxon>Diptera</taxon>
        <taxon>Brachycera</taxon>
        <taxon>Muscomorpha</taxon>
        <taxon>Oestroidea</taxon>
        <taxon>Calliphoridae</taxon>
        <taxon>Calliphorinae</taxon>
        <taxon>Calliphora</taxon>
    </lineage>
</organism>
<accession>A0A068F704</accession>
<gene>
    <name evidence="15" type="primary">Cyp32</name>
</gene>
<dbReference type="InterPro" id="IPR050476">
    <property type="entry name" value="Insect_CytP450_Detox"/>
</dbReference>
<dbReference type="GO" id="GO:0016705">
    <property type="term" value="F:oxidoreductase activity, acting on paired donors, with incorporation or reduction of molecular oxygen"/>
    <property type="evidence" value="ECO:0007669"/>
    <property type="project" value="InterPro"/>
</dbReference>
<dbReference type="PANTHER" id="PTHR24292:SF100">
    <property type="entry name" value="CYTOCHROME P450 6A16, ISOFORM B-RELATED"/>
    <property type="match status" value="1"/>
</dbReference>
<evidence type="ECO:0000256" key="2">
    <source>
        <dbReference type="ARBA" id="ARBA00004174"/>
    </source>
</evidence>
<evidence type="ECO:0000256" key="11">
    <source>
        <dbReference type="ARBA" id="ARBA00023033"/>
    </source>
</evidence>
<dbReference type="Gene3D" id="1.10.630.10">
    <property type="entry name" value="Cytochrome P450"/>
    <property type="match status" value="1"/>
</dbReference>
<keyword evidence="6 13" id="KW-0479">Metal-binding</keyword>
<evidence type="ECO:0000256" key="8">
    <source>
        <dbReference type="ARBA" id="ARBA00022848"/>
    </source>
</evidence>
<evidence type="ECO:0000256" key="13">
    <source>
        <dbReference type="PIRSR" id="PIRSR602401-1"/>
    </source>
</evidence>
<evidence type="ECO:0000256" key="12">
    <source>
        <dbReference type="ARBA" id="ARBA00023136"/>
    </source>
</evidence>
<dbReference type="PRINTS" id="PR00463">
    <property type="entry name" value="EP450I"/>
</dbReference>
<keyword evidence="5 13" id="KW-0349">Heme</keyword>
<evidence type="ECO:0000256" key="14">
    <source>
        <dbReference type="RuleBase" id="RU000461"/>
    </source>
</evidence>
<evidence type="ECO:0000256" key="10">
    <source>
        <dbReference type="ARBA" id="ARBA00023004"/>
    </source>
</evidence>
<dbReference type="GO" id="GO:0004497">
    <property type="term" value="F:monooxygenase activity"/>
    <property type="evidence" value="ECO:0007669"/>
    <property type="project" value="UniProtKB-KW"/>
</dbReference>
<evidence type="ECO:0000256" key="3">
    <source>
        <dbReference type="ARBA" id="ARBA00004406"/>
    </source>
</evidence>
<dbReference type="AlphaFoldDB" id="A0A068F704"/>
<dbReference type="Pfam" id="PF00067">
    <property type="entry name" value="p450"/>
    <property type="match status" value="1"/>
</dbReference>
<evidence type="ECO:0000256" key="7">
    <source>
        <dbReference type="ARBA" id="ARBA00022824"/>
    </source>
</evidence>
<evidence type="ECO:0000256" key="4">
    <source>
        <dbReference type="ARBA" id="ARBA00010617"/>
    </source>
</evidence>
<dbReference type="EMBL" id="KJ702245">
    <property type="protein sequence ID" value="AID61399.1"/>
    <property type="molecule type" value="mRNA"/>
</dbReference>
<feature type="binding site" description="axial binding residue" evidence="13">
    <location>
        <position position="452"/>
    </location>
    <ligand>
        <name>heme</name>
        <dbReference type="ChEBI" id="CHEBI:30413"/>
    </ligand>
    <ligandPart>
        <name>Fe</name>
        <dbReference type="ChEBI" id="CHEBI:18248"/>
    </ligandPart>
</feature>